<evidence type="ECO:0000259" key="3">
    <source>
        <dbReference type="Pfam" id="PF01055"/>
    </source>
</evidence>
<dbReference type="AlphaFoldDB" id="A0A2K4ZDV8"/>
<dbReference type="InterPro" id="IPR048395">
    <property type="entry name" value="Glyco_hydro_31_C"/>
</dbReference>
<feature type="domain" description="Glycosyl hydrolase family 31 C-terminal" evidence="5">
    <location>
        <begin position="636"/>
        <end position="731"/>
    </location>
</feature>
<dbReference type="Pfam" id="PF21365">
    <property type="entry name" value="Glyco_hydro_31_3rd"/>
    <property type="match status" value="1"/>
</dbReference>
<keyword evidence="2 6" id="KW-0326">Glycosidase</keyword>
<dbReference type="Gene3D" id="2.60.40.1180">
    <property type="entry name" value="Golgi alpha-mannosidase II"/>
    <property type="match status" value="2"/>
</dbReference>
<dbReference type="GO" id="GO:0030246">
    <property type="term" value="F:carbohydrate binding"/>
    <property type="evidence" value="ECO:0007669"/>
    <property type="project" value="InterPro"/>
</dbReference>
<sequence>MRIIRVVCTPDGICREPGDIIEKDFTPDECVVLTAEPKEHYVTQGAGGVREDTVAGGVTADVRAVNAGGSTVVGGAAADGDAVSGSTVVPGNGAAENDERKVQGRRIAGRLETGAGTEYAFPVQEACVMTPKKITRYAIEGKARVAVKKTVDGERTVVENAREIPVGEAWEGKLTFSIGEKEHILGLGQHEDGVANYRGCRQYLYQNNMQIPMPVFLSTAGWAILLDADCLMIYEERDNRITVTLDAVEQVAYYVIQGDTMAELVAGIRKITGKAAMLPKWAYGYIQSRERYCTQEEIREVAEEFGKRKIPVSCLVQDWQYWGEGKWGDKHPDKVRYPDLKALTNTLHDRGISLMVSVWPNMNKGGQDNQEMMEAGKLYANLSTYDAFDEEARELYWKQCESEFFSGGTDAWWCDSTEPFTPDWNGAQKRTDRERYQISAAELTRYMDARKANVYALYHAKGIHDNQRKAAPETRVVNLTRSGYLSSQKYGTILWSGDIAATWDVLKRQIVEGLQMAASGIPYWNLDIGAFFVGNLESWKRWSSAKEGTQPWFWHGDFEEGVKDKGYCELYVRWLQYGTFLPVMRSHGTDTPREPWQFGEEGGLYYDTIVRYIRLRYYLLPYFYSLAYQVWREDAMTMRSLLFDYREEEKAAEAEDEFLFGDFLVCPVTFPMEYGPGSVPLSEEKKRPVYLPAGDGWYDYETKEYLVGGREISAAAPVERMPLYVKAGSILPVDSRETADLYHEQQGEEVELEIYAGKDGSFTCYLDSGNGYGYQQGEYAAVGLQWKEESRELTLGAAEGEYAYPVRWKYTLYTETGSSSGELAYAGQELTAKL</sequence>
<dbReference type="RefSeq" id="WP_103238742.1">
    <property type="nucleotide sequence ID" value="NZ_JANJZD010000006.1"/>
</dbReference>
<dbReference type="InterPro" id="IPR013780">
    <property type="entry name" value="Glyco_hydro_b"/>
</dbReference>
<dbReference type="InterPro" id="IPR000322">
    <property type="entry name" value="Glyco_hydro_31_TIM"/>
</dbReference>
<dbReference type="InterPro" id="IPR011013">
    <property type="entry name" value="Gal_mutarotase_sf_dom"/>
</dbReference>
<evidence type="ECO:0000259" key="5">
    <source>
        <dbReference type="Pfam" id="PF21365"/>
    </source>
</evidence>
<keyword evidence="7" id="KW-1185">Reference proteome</keyword>
<dbReference type="SUPFAM" id="SSF74650">
    <property type="entry name" value="Galactose mutarotase-like"/>
    <property type="match status" value="1"/>
</dbReference>
<reference evidence="6 7" key="1">
    <citation type="submission" date="2018-01" db="EMBL/GenBank/DDBJ databases">
        <authorList>
            <person name="Gaut B.S."/>
            <person name="Morton B.R."/>
            <person name="Clegg M.T."/>
            <person name="Duvall M.R."/>
        </authorList>
    </citation>
    <scope>NUCLEOTIDE SEQUENCE [LARGE SCALE GENOMIC DNA]</scope>
    <source>
        <strain evidence="6">GP69</strain>
    </source>
</reference>
<dbReference type="Gene3D" id="2.60.40.1760">
    <property type="entry name" value="glycosyl hydrolase (family 31)"/>
    <property type="match status" value="1"/>
</dbReference>
<name>A0A2K4ZDV8_9FIRM</name>
<feature type="domain" description="Glycoside hydrolase family 31 TIM barrel" evidence="3">
    <location>
        <begin position="276"/>
        <end position="626"/>
    </location>
</feature>
<evidence type="ECO:0000313" key="7">
    <source>
        <dbReference type="Proteomes" id="UP000236311"/>
    </source>
</evidence>
<dbReference type="PANTHER" id="PTHR43863">
    <property type="entry name" value="HYDROLASE, PUTATIVE (AFU_ORTHOLOGUE AFUA_1G03140)-RELATED"/>
    <property type="match status" value="1"/>
</dbReference>
<dbReference type="EC" id="3.2.1.177" evidence="6"/>
<protein>
    <submittedName>
        <fullName evidence="6">Alpha-xylosidase</fullName>
        <ecNumber evidence="6">3.2.1.177</ecNumber>
    </submittedName>
</protein>
<comment type="similarity">
    <text evidence="1 2">Belongs to the glycosyl hydrolase 31 family.</text>
</comment>
<dbReference type="InterPro" id="IPR033403">
    <property type="entry name" value="DUF5110"/>
</dbReference>
<dbReference type="GO" id="GO:0005975">
    <property type="term" value="P:carbohydrate metabolic process"/>
    <property type="evidence" value="ECO:0007669"/>
    <property type="project" value="InterPro"/>
</dbReference>
<dbReference type="Pfam" id="PF01055">
    <property type="entry name" value="Glyco_hydro_31_2nd"/>
    <property type="match status" value="1"/>
</dbReference>
<evidence type="ECO:0000259" key="4">
    <source>
        <dbReference type="Pfam" id="PF17137"/>
    </source>
</evidence>
<keyword evidence="2 6" id="KW-0378">Hydrolase</keyword>
<dbReference type="SUPFAM" id="SSF51011">
    <property type="entry name" value="Glycosyl hydrolase domain"/>
    <property type="match status" value="1"/>
</dbReference>
<evidence type="ECO:0000256" key="1">
    <source>
        <dbReference type="ARBA" id="ARBA00007806"/>
    </source>
</evidence>
<feature type="domain" description="DUF5110" evidence="4">
    <location>
        <begin position="750"/>
        <end position="803"/>
    </location>
</feature>
<dbReference type="Pfam" id="PF17137">
    <property type="entry name" value="DUF5110"/>
    <property type="match status" value="1"/>
</dbReference>
<evidence type="ECO:0000313" key="6">
    <source>
        <dbReference type="EMBL" id="SOY28642.1"/>
    </source>
</evidence>
<organism evidence="6 7">
    <name type="scientific">Acetatifactor muris</name>
    <dbReference type="NCBI Taxonomy" id="879566"/>
    <lineage>
        <taxon>Bacteria</taxon>
        <taxon>Bacillati</taxon>
        <taxon>Bacillota</taxon>
        <taxon>Clostridia</taxon>
        <taxon>Lachnospirales</taxon>
        <taxon>Lachnospiraceae</taxon>
        <taxon>Acetatifactor</taxon>
    </lineage>
</organism>
<dbReference type="CDD" id="cd14752">
    <property type="entry name" value="GH31_N"/>
    <property type="match status" value="1"/>
</dbReference>
<dbReference type="InterPro" id="IPR017853">
    <property type="entry name" value="GH"/>
</dbReference>
<dbReference type="SUPFAM" id="SSF51445">
    <property type="entry name" value="(Trans)glycosidases"/>
    <property type="match status" value="1"/>
</dbReference>
<proteinExistence type="inferred from homology"/>
<dbReference type="Proteomes" id="UP000236311">
    <property type="component" value="Unassembled WGS sequence"/>
</dbReference>
<dbReference type="CDD" id="cd06591">
    <property type="entry name" value="GH31_xylosidase_XylS"/>
    <property type="match status" value="1"/>
</dbReference>
<evidence type="ECO:0000256" key="2">
    <source>
        <dbReference type="RuleBase" id="RU361185"/>
    </source>
</evidence>
<dbReference type="GO" id="GO:0061634">
    <property type="term" value="F:alpha-D-xyloside xylohydrolase"/>
    <property type="evidence" value="ECO:0007669"/>
    <property type="project" value="UniProtKB-EC"/>
</dbReference>
<dbReference type="PANTHER" id="PTHR43863:SF2">
    <property type="entry name" value="MALTASE-GLUCOAMYLASE"/>
    <property type="match status" value="1"/>
</dbReference>
<dbReference type="EMBL" id="OFSM01000006">
    <property type="protein sequence ID" value="SOY28642.1"/>
    <property type="molecule type" value="Genomic_DNA"/>
</dbReference>
<gene>
    <name evidence="6" type="primary">yicI_2</name>
    <name evidence="6" type="ORF">AMURIS_01353</name>
</gene>
<dbReference type="OrthoDB" id="176168at2"/>
<dbReference type="InterPro" id="IPR051816">
    <property type="entry name" value="Glycosyl_Hydrolase_31"/>
</dbReference>
<accession>A0A2K4ZDV8</accession>
<dbReference type="Gene3D" id="3.20.20.80">
    <property type="entry name" value="Glycosidases"/>
    <property type="match status" value="1"/>
</dbReference>